<proteinExistence type="predicted"/>
<evidence type="ECO:0000313" key="2">
    <source>
        <dbReference type="EMBL" id="GAA2351896.1"/>
    </source>
</evidence>
<dbReference type="EMBL" id="BAAASX010000029">
    <property type="protein sequence ID" value="GAA2351896.1"/>
    <property type="molecule type" value="Genomic_DNA"/>
</dbReference>
<reference evidence="2 3" key="1">
    <citation type="journal article" date="2019" name="Int. J. Syst. Evol. Microbiol.">
        <title>The Global Catalogue of Microorganisms (GCM) 10K type strain sequencing project: providing services to taxonomists for standard genome sequencing and annotation.</title>
        <authorList>
            <consortium name="The Broad Institute Genomics Platform"/>
            <consortium name="The Broad Institute Genome Sequencing Center for Infectious Disease"/>
            <person name="Wu L."/>
            <person name="Ma J."/>
        </authorList>
    </citation>
    <scope>NUCLEOTIDE SEQUENCE [LARGE SCALE GENOMIC DNA]</scope>
    <source>
        <strain evidence="2 3">JCM 6238</strain>
    </source>
</reference>
<dbReference type="Pfam" id="PF14216">
    <property type="entry name" value="DUF4326"/>
    <property type="match status" value="1"/>
</dbReference>
<keyword evidence="3" id="KW-1185">Reference proteome</keyword>
<gene>
    <name evidence="2" type="ORF">GCM10010403_52040</name>
</gene>
<comment type="caution">
    <text evidence="2">The sequence shown here is derived from an EMBL/GenBank/DDBJ whole genome shotgun (WGS) entry which is preliminary data.</text>
</comment>
<dbReference type="InterPro" id="IPR025475">
    <property type="entry name" value="DUF4326"/>
</dbReference>
<protein>
    <submittedName>
        <fullName evidence="2">DUF4326 domain-containing protein</fullName>
    </submittedName>
</protein>
<evidence type="ECO:0000259" key="1">
    <source>
        <dbReference type="Pfam" id="PF14216"/>
    </source>
</evidence>
<dbReference type="Proteomes" id="UP001501584">
    <property type="component" value="Unassembled WGS sequence"/>
</dbReference>
<feature type="domain" description="DUF4326" evidence="1">
    <location>
        <begin position="19"/>
        <end position="129"/>
    </location>
</feature>
<sequence length="138" mass="15510">MPQRIQRRMTAEWRAPLDEQGQRPIYVGRPGQFGNPFRIYKGHSAIGPMWHVAVDTWGHIPADECVCAYASSSEPLGPESVVELYRMMLEARRQDDPDRLREWLAPLAGRDLMCWCPLGSPCHADVLLELANPGGARG</sequence>
<name>A0ABN3GI02_9ACTN</name>
<accession>A0ABN3GI02</accession>
<dbReference type="RefSeq" id="WP_310283730.1">
    <property type="nucleotide sequence ID" value="NZ_BAAASX010000029.1"/>
</dbReference>
<evidence type="ECO:0000313" key="3">
    <source>
        <dbReference type="Proteomes" id="UP001501584"/>
    </source>
</evidence>
<organism evidence="2 3">
    <name type="scientific">Glycomyces rutgersensis</name>
    <dbReference type="NCBI Taxonomy" id="58115"/>
    <lineage>
        <taxon>Bacteria</taxon>
        <taxon>Bacillati</taxon>
        <taxon>Actinomycetota</taxon>
        <taxon>Actinomycetes</taxon>
        <taxon>Glycomycetales</taxon>
        <taxon>Glycomycetaceae</taxon>
        <taxon>Glycomyces</taxon>
    </lineage>
</organism>